<accession>A0A096P933</accession>
<dbReference type="Proteomes" id="UP000009170">
    <property type="component" value="Unassembled WGS sequence"/>
</dbReference>
<reference evidence="3" key="1">
    <citation type="journal article" date="2006" name="Proc. Natl. Acad. Sci. U.S.A.">
        <title>Genome analysis of the smallest free-living eukaryote Ostreococcus tauri unveils many unique features.</title>
        <authorList>
            <person name="Derelle E."/>
            <person name="Ferraz C."/>
            <person name="Rombauts S."/>
            <person name="Rouze P."/>
            <person name="Worden A.Z."/>
            <person name="Robbens S."/>
            <person name="Partensky F."/>
            <person name="Degroeve S."/>
            <person name="Echeynie S."/>
            <person name="Cooke R."/>
            <person name="Saeys Y."/>
            <person name="Wuyts J."/>
            <person name="Jabbari K."/>
            <person name="Bowler C."/>
            <person name="Panaud O."/>
            <person name="Piegu B."/>
            <person name="Ball S.G."/>
            <person name="Ral J.-P."/>
            <person name="Bouget F.-Y."/>
            <person name="Piganeau G."/>
            <person name="De Baets B."/>
            <person name="Picard A."/>
            <person name="Delseny M."/>
            <person name="Demaille J."/>
            <person name="Van de Peer Y."/>
            <person name="Moreau H."/>
        </authorList>
    </citation>
    <scope>NUCLEOTIDE SEQUENCE [LARGE SCALE GENOMIC DNA]</scope>
    <source>
        <strain evidence="3">OTTH 0595 / CCAP 157/2 / RCC745</strain>
    </source>
</reference>
<name>A0A096P933_OSTTA</name>
<comment type="caution">
    <text evidence="2">The sequence shown here is derived from an EMBL/GenBank/DDBJ whole genome shotgun (WGS) entry which is preliminary data.</text>
</comment>
<dbReference type="Gene3D" id="3.40.50.1820">
    <property type="entry name" value="alpha/beta hydrolase"/>
    <property type="match status" value="1"/>
</dbReference>
<keyword evidence="3" id="KW-1185">Reference proteome</keyword>
<gene>
    <name evidence="2" type="ORF">OT_ostta16g02460</name>
</gene>
<dbReference type="OrthoDB" id="568421at2759"/>
<protein>
    <submittedName>
        <fullName evidence="2">Unnamed product</fullName>
    </submittedName>
</protein>
<dbReference type="InterPro" id="IPR029058">
    <property type="entry name" value="AB_hydrolase_fold"/>
</dbReference>
<dbReference type="AlphaFoldDB" id="A0A096P933"/>
<evidence type="ECO:0000313" key="3">
    <source>
        <dbReference type="Proteomes" id="UP000009170"/>
    </source>
</evidence>
<keyword evidence="1" id="KW-0732">Signal</keyword>
<evidence type="ECO:0000256" key="1">
    <source>
        <dbReference type="SAM" id="SignalP"/>
    </source>
</evidence>
<dbReference type="GeneID" id="9831003"/>
<reference evidence="2 3" key="2">
    <citation type="journal article" date="2014" name="BMC Genomics">
        <title>An improved genome of the model marine alga Ostreococcus tauri unfolds by assessing Illumina de novo assemblies.</title>
        <authorList>
            <person name="Blanc-Mathieu R."/>
            <person name="Verhelst B."/>
            <person name="Derelle E."/>
            <person name="Rombauts S."/>
            <person name="Bouget F.Y."/>
            <person name="Carre I."/>
            <person name="Chateau A."/>
            <person name="Eyre-Walker A."/>
            <person name="Grimsley N."/>
            <person name="Moreau H."/>
            <person name="Piegu B."/>
            <person name="Rivals E."/>
            <person name="Schackwitz W."/>
            <person name="Van de Peer Y."/>
            <person name="Piganeau G."/>
        </authorList>
    </citation>
    <scope>NUCLEOTIDE SEQUENCE [LARGE SCALE GENOMIC DNA]</scope>
    <source>
        <strain evidence="3">OTTH 0595 / CCAP 157/2 / RCC745</strain>
    </source>
</reference>
<feature type="chain" id="PRO_5001923798" evidence="1">
    <location>
        <begin position="22"/>
        <end position="516"/>
    </location>
</feature>
<feature type="signal peptide" evidence="1">
    <location>
        <begin position="1"/>
        <end position="21"/>
    </location>
</feature>
<dbReference type="RefSeq" id="XP_022840388.1">
    <property type="nucleotide sequence ID" value="XM_022985599.1"/>
</dbReference>
<dbReference type="InParanoid" id="A0A096P933"/>
<dbReference type="KEGG" id="ota:OT_ostta16g02460"/>
<evidence type="ECO:0000313" key="2">
    <source>
        <dbReference type="EMBL" id="CEG00453.1"/>
    </source>
</evidence>
<dbReference type="EMBL" id="CAID01000016">
    <property type="protein sequence ID" value="CEG00453.1"/>
    <property type="molecule type" value="Genomic_DNA"/>
</dbReference>
<sequence>MRAGAALLLFLSFSLTSSVNAAVLEDFGVEGPFDVGSLTLTVPSRGAGEEMGELFLDYPIDAGSPAPLVVFAFPIHGFTFALWRRLLAPVIRTLVTNGFAVAQPSAFGSSTAREFSGGLFPGTTSSNGMDLREIVTRYLNFMTHASRHLNELVESDIAFEASGILSTERVGVVGFSVGGAIAQYLAQVLDASVIPGRVSAVVALAPTSGSDVPFTGSDIGAELFQEFFTDRARFSPIPTFYIAGERDGMGGLRDAGYYFDRSTAPRVLVTAGNGATHCHAIVPMSECDVIAGTRGVHRLDAIVAHAAMTAYLLPELPYWREKRELARDILWGDGLRTLADGVLPSTPVGERWAIADVLREPGISLELSDFSIVAPLDPEAVEVYAVTTSTLRDVAPECEDIELFVVDAPVGIKVETRRMNPYEFSVRLSWTTVPPRARPRAGRSRRQLLFRDVNFDELRDMLGIFRMNPRRLGRAAAATGTRRSTAPRRDVIIGARHACARSGFAFATVRVRLPYR</sequence>
<proteinExistence type="predicted"/>
<dbReference type="SUPFAM" id="SSF53474">
    <property type="entry name" value="alpha/beta-Hydrolases"/>
    <property type="match status" value="1"/>
</dbReference>
<organism evidence="2 3">
    <name type="scientific">Ostreococcus tauri</name>
    <name type="common">Marine green alga</name>
    <dbReference type="NCBI Taxonomy" id="70448"/>
    <lineage>
        <taxon>Eukaryota</taxon>
        <taxon>Viridiplantae</taxon>
        <taxon>Chlorophyta</taxon>
        <taxon>Mamiellophyceae</taxon>
        <taxon>Mamiellales</taxon>
        <taxon>Bathycoccaceae</taxon>
        <taxon>Ostreococcus</taxon>
    </lineage>
</organism>